<dbReference type="EMBL" id="JAECZB010000060">
    <property type="protein sequence ID" value="MBH8554071.1"/>
    <property type="molecule type" value="Genomic_DNA"/>
</dbReference>
<keyword evidence="3" id="KW-1185">Reference proteome</keyword>
<feature type="chain" id="PRO_5035169017" evidence="1">
    <location>
        <begin position="24"/>
        <end position="131"/>
    </location>
</feature>
<dbReference type="Proteomes" id="UP000599391">
    <property type="component" value="Unassembled WGS sequence"/>
</dbReference>
<name>A0A8J7HFJ4_9CYAN</name>
<dbReference type="AlphaFoldDB" id="A0A8J7HFJ4"/>
<evidence type="ECO:0000313" key="3">
    <source>
        <dbReference type="Proteomes" id="UP000599391"/>
    </source>
</evidence>
<reference evidence="2 3" key="1">
    <citation type="journal article" date="2021" name="Int. J. Syst. Evol. Microbiol.">
        <title>Amazonocrinis nigriterrae gen. nov., sp. nov., Atlanticothrix silvestris gen. nov., sp. nov. and Dendronalium phyllosphericum gen. nov., sp. nov., nostocacean cyanobacteria from Brazilian environments.</title>
        <authorList>
            <person name="Alvarenga D.O."/>
            <person name="Andreote A.P.D."/>
            <person name="Branco L.H.Z."/>
            <person name="Delbaje E."/>
            <person name="Cruz R.B."/>
            <person name="Varani A.M."/>
            <person name="Fiore M.F."/>
        </authorList>
    </citation>
    <scope>NUCLEOTIDE SEQUENCE [LARGE SCALE GENOMIC DNA]</scope>
    <source>
        <strain evidence="2 3">CENA357</strain>
    </source>
</reference>
<evidence type="ECO:0000256" key="1">
    <source>
        <dbReference type="SAM" id="SignalP"/>
    </source>
</evidence>
<protein>
    <submittedName>
        <fullName evidence="2">Uncharacterized protein</fullName>
    </submittedName>
</protein>
<gene>
    <name evidence="2" type="ORF">I8751_17205</name>
</gene>
<sequence>MKYPLLSLLTVISAIAFAHPAYANEENLPHIITERHQAAVLVTEPVTINGGTNNAFDRIDNLKQVAEEIGSARAGECPKMNPLDFINNPAAILKQCQQQTNNPNPQRTAEPIEYFKVPRLDSGISVTVTKF</sequence>
<proteinExistence type="predicted"/>
<keyword evidence="1" id="KW-0732">Signal</keyword>
<feature type="signal peptide" evidence="1">
    <location>
        <begin position="1"/>
        <end position="23"/>
    </location>
</feature>
<comment type="caution">
    <text evidence="2">The sequence shown here is derived from an EMBL/GenBank/DDBJ whole genome shotgun (WGS) entry which is preliminary data.</text>
</comment>
<organism evidence="2 3">
    <name type="scientific">Atlanticothrix silvestris CENA357</name>
    <dbReference type="NCBI Taxonomy" id="1725252"/>
    <lineage>
        <taxon>Bacteria</taxon>
        <taxon>Bacillati</taxon>
        <taxon>Cyanobacteriota</taxon>
        <taxon>Cyanophyceae</taxon>
        <taxon>Nostocales</taxon>
        <taxon>Nodulariaceae</taxon>
        <taxon>Atlanticothrix</taxon>
        <taxon>Atlanticothrix silvestris</taxon>
    </lineage>
</organism>
<accession>A0A8J7HFJ4</accession>
<evidence type="ECO:0000313" key="2">
    <source>
        <dbReference type="EMBL" id="MBH8554071.1"/>
    </source>
</evidence>